<gene>
    <name evidence="3" type="ORF">P409_17235</name>
</gene>
<sequence>MPIHFEASELADRRRRVCAEIAARGLDGLLVFRQESLYWLTGYDTFGYVYFQCLWLGVDGRMTLLTRSADERQAYFTSVIEDVRVWVDRAGSEPADDLLKILDEYDARGGRIGVEWDAYGLTASLGFRLKAKLDSYATNEDASDLVSRFRLIKSPAELVYVREAAKLADAAYDEAVKLTRPGAFEGDILAAMQGAVWRGGGDDPANEFIIGSGPGALMCRYFTGRRHLSAEDQLTLEFAGTYRHYHACLMRTLLVGKASPEHGAMHRAAVEALEAAKAALKPGHPIGDVFDAHARVADAAGLRHARLNACGYSLGTTFAPNWMDSPSLSMFFHGNPTLAAPGMVFFIHIILYDSDRGLAMTSGQTVLVTDTGCEPLTLAPTELVVA</sequence>
<dbReference type="EMBL" id="JANX01000215">
    <property type="protein sequence ID" value="KGM33179.1"/>
    <property type="molecule type" value="Genomic_DNA"/>
</dbReference>
<evidence type="ECO:0000313" key="4">
    <source>
        <dbReference type="Proteomes" id="UP000029995"/>
    </source>
</evidence>
<dbReference type="InterPro" id="IPR050659">
    <property type="entry name" value="Peptidase_M24B"/>
</dbReference>
<dbReference type="CDD" id="cd01066">
    <property type="entry name" value="APP_MetAP"/>
    <property type="match status" value="1"/>
</dbReference>
<protein>
    <submittedName>
        <fullName evidence="3">Xaa-Pro dipeptidase</fullName>
    </submittedName>
</protein>
<organism evidence="3 4">
    <name type="scientific">Inquilinus limosus MP06</name>
    <dbReference type="NCBI Taxonomy" id="1398085"/>
    <lineage>
        <taxon>Bacteria</taxon>
        <taxon>Pseudomonadati</taxon>
        <taxon>Pseudomonadota</taxon>
        <taxon>Alphaproteobacteria</taxon>
        <taxon>Rhodospirillales</taxon>
        <taxon>Rhodospirillaceae</taxon>
        <taxon>Inquilinus</taxon>
    </lineage>
</organism>
<accession>A0A0A0D4Z2</accession>
<dbReference type="SUPFAM" id="SSF53092">
    <property type="entry name" value="Creatinase/prolidase N-terminal domain"/>
    <property type="match status" value="1"/>
</dbReference>
<feature type="domain" description="Peptidase M24" evidence="1">
    <location>
        <begin position="161"/>
        <end position="370"/>
    </location>
</feature>
<dbReference type="OrthoDB" id="8286321at2"/>
<dbReference type="AlphaFoldDB" id="A0A0A0D4Z2"/>
<evidence type="ECO:0000259" key="2">
    <source>
        <dbReference type="Pfam" id="PF01321"/>
    </source>
</evidence>
<dbReference type="InterPro" id="IPR000994">
    <property type="entry name" value="Pept_M24"/>
</dbReference>
<dbReference type="PANTHER" id="PTHR46112:SF2">
    <property type="entry name" value="XAA-PRO AMINOPEPTIDASE P-RELATED"/>
    <property type="match status" value="1"/>
</dbReference>
<feature type="domain" description="Creatinase N-terminal" evidence="2">
    <location>
        <begin position="13"/>
        <end position="152"/>
    </location>
</feature>
<dbReference type="PANTHER" id="PTHR46112">
    <property type="entry name" value="AMINOPEPTIDASE"/>
    <property type="match status" value="1"/>
</dbReference>
<dbReference type="SUPFAM" id="SSF55920">
    <property type="entry name" value="Creatinase/aminopeptidase"/>
    <property type="match status" value="1"/>
</dbReference>
<dbReference type="InterPro" id="IPR000587">
    <property type="entry name" value="Creatinase_N"/>
</dbReference>
<dbReference type="Pfam" id="PF01321">
    <property type="entry name" value="Creatinase_N"/>
    <property type="match status" value="1"/>
</dbReference>
<dbReference type="InterPro" id="IPR029149">
    <property type="entry name" value="Creatin/AminoP/Spt16_N"/>
</dbReference>
<dbReference type="Gene3D" id="3.40.350.10">
    <property type="entry name" value="Creatinase/prolidase N-terminal domain"/>
    <property type="match status" value="1"/>
</dbReference>
<comment type="caution">
    <text evidence="3">The sequence shown here is derived from an EMBL/GenBank/DDBJ whole genome shotgun (WGS) entry which is preliminary data.</text>
</comment>
<dbReference type="RefSeq" id="WP_034840048.1">
    <property type="nucleotide sequence ID" value="NZ_JANX01000215.1"/>
</dbReference>
<dbReference type="InterPro" id="IPR036005">
    <property type="entry name" value="Creatinase/aminopeptidase-like"/>
</dbReference>
<evidence type="ECO:0000259" key="1">
    <source>
        <dbReference type="Pfam" id="PF00557"/>
    </source>
</evidence>
<evidence type="ECO:0000313" key="3">
    <source>
        <dbReference type="EMBL" id="KGM33179.1"/>
    </source>
</evidence>
<dbReference type="Pfam" id="PF00557">
    <property type="entry name" value="Peptidase_M24"/>
    <property type="match status" value="1"/>
</dbReference>
<dbReference type="Proteomes" id="UP000029995">
    <property type="component" value="Unassembled WGS sequence"/>
</dbReference>
<name>A0A0A0D4Z2_9PROT</name>
<dbReference type="Gene3D" id="3.90.230.10">
    <property type="entry name" value="Creatinase/methionine aminopeptidase superfamily"/>
    <property type="match status" value="1"/>
</dbReference>
<reference evidence="3 4" key="1">
    <citation type="submission" date="2014-01" db="EMBL/GenBank/DDBJ databases">
        <title>Genome sequence determination for a cystic fibrosis isolate, Inquilinus limosus.</title>
        <authorList>
            <person name="Pino M."/>
            <person name="Di Conza J."/>
            <person name="Gutkind G."/>
        </authorList>
    </citation>
    <scope>NUCLEOTIDE SEQUENCE [LARGE SCALE GENOMIC DNA]</scope>
    <source>
        <strain evidence="3 4">MP06</strain>
    </source>
</reference>
<proteinExistence type="predicted"/>